<proteinExistence type="predicted"/>
<dbReference type="EMBL" id="CAMXCT010001664">
    <property type="protein sequence ID" value="CAI3992031.1"/>
    <property type="molecule type" value="Genomic_DNA"/>
</dbReference>
<dbReference type="EMBL" id="CAMXCT030001664">
    <property type="protein sequence ID" value="CAL4779343.1"/>
    <property type="molecule type" value="Genomic_DNA"/>
</dbReference>
<dbReference type="EMBL" id="CAMXCT020001664">
    <property type="protein sequence ID" value="CAL1145406.1"/>
    <property type="molecule type" value="Genomic_DNA"/>
</dbReference>
<dbReference type="AlphaFoldDB" id="A0A9P1FXQ6"/>
<comment type="caution">
    <text evidence="1">The sequence shown here is derived from an EMBL/GenBank/DDBJ whole genome shotgun (WGS) entry which is preliminary data.</text>
</comment>
<evidence type="ECO:0000313" key="1">
    <source>
        <dbReference type="EMBL" id="CAI3992031.1"/>
    </source>
</evidence>
<evidence type="ECO:0000313" key="3">
    <source>
        <dbReference type="Proteomes" id="UP001152797"/>
    </source>
</evidence>
<name>A0A9P1FXQ6_9DINO</name>
<accession>A0A9P1FXQ6</accession>
<reference evidence="2 3" key="2">
    <citation type="submission" date="2024-05" db="EMBL/GenBank/DDBJ databases">
        <authorList>
            <person name="Chen Y."/>
            <person name="Shah S."/>
            <person name="Dougan E. K."/>
            <person name="Thang M."/>
            <person name="Chan C."/>
        </authorList>
    </citation>
    <scope>NUCLEOTIDE SEQUENCE [LARGE SCALE GENOMIC DNA]</scope>
</reference>
<keyword evidence="3" id="KW-1185">Reference proteome</keyword>
<gene>
    <name evidence="1" type="ORF">C1SCF055_LOCUS18886</name>
</gene>
<evidence type="ECO:0000313" key="2">
    <source>
        <dbReference type="EMBL" id="CAL4779343.1"/>
    </source>
</evidence>
<feature type="non-terminal residue" evidence="1">
    <location>
        <position position="249"/>
    </location>
</feature>
<protein>
    <submittedName>
        <fullName evidence="1">Uncharacterized protein</fullName>
    </submittedName>
</protein>
<reference evidence="1" key="1">
    <citation type="submission" date="2022-10" db="EMBL/GenBank/DDBJ databases">
        <authorList>
            <person name="Chen Y."/>
            <person name="Dougan E. K."/>
            <person name="Chan C."/>
            <person name="Rhodes N."/>
            <person name="Thang M."/>
        </authorList>
    </citation>
    <scope>NUCLEOTIDE SEQUENCE</scope>
</reference>
<dbReference type="Proteomes" id="UP001152797">
    <property type="component" value="Unassembled WGS sequence"/>
</dbReference>
<sequence length="249" mass="27157">PASQSDLRGILASPTLPSLVAPGIHLPHLRTIMLAILESQKKPIMRHNDVLHLHNTITLNLGERPGLAHALRALAGSGPLGLRDFDTQHKFERDQGIFDRPDPGSWLPLDRVQAVLATPALTMENLQALNLPGAPLSVLHHSAGGERERSARREKRTSVTIMGGTTSDAALMQRVAYFGDLAALIFEDFVSKCRGLLHEVVSLVKGVTLPLPMMAGIVFIFDSKHHRQRLHACVTCEMPIGREAQGIRG</sequence>
<organism evidence="1">
    <name type="scientific">Cladocopium goreaui</name>
    <dbReference type="NCBI Taxonomy" id="2562237"/>
    <lineage>
        <taxon>Eukaryota</taxon>
        <taxon>Sar</taxon>
        <taxon>Alveolata</taxon>
        <taxon>Dinophyceae</taxon>
        <taxon>Suessiales</taxon>
        <taxon>Symbiodiniaceae</taxon>
        <taxon>Cladocopium</taxon>
    </lineage>
</organism>